<evidence type="ECO:0000313" key="3">
    <source>
        <dbReference type="Proteomes" id="UP000009222"/>
    </source>
</evidence>
<reference evidence="3" key="1">
    <citation type="submission" date="2009-12" db="EMBL/GenBank/DDBJ databases">
        <title>Complete sequence of Treponema azotonutricium strain ZAS-9.</title>
        <authorList>
            <person name="Tetu S.G."/>
            <person name="Matson E."/>
            <person name="Ren Q."/>
            <person name="Seshadri R."/>
            <person name="Elbourne L."/>
            <person name="Hassan K.A."/>
            <person name="Durkin A."/>
            <person name="Radune D."/>
            <person name="Mohamoud Y."/>
            <person name="Shay R."/>
            <person name="Jin S."/>
            <person name="Zhang X."/>
            <person name="Lucey K."/>
            <person name="Ballor N.R."/>
            <person name="Ottesen E."/>
            <person name="Rosenthal R."/>
            <person name="Allen A."/>
            <person name="Leadbetter J.R."/>
            <person name="Paulsen I.T."/>
        </authorList>
    </citation>
    <scope>NUCLEOTIDE SEQUENCE [LARGE SCALE GENOMIC DNA]</scope>
    <source>
        <strain evidence="3">ATCC BAA-888 / DSM 13862 / ZAS-9</strain>
    </source>
</reference>
<reference evidence="2 3" key="2">
    <citation type="journal article" date="2011" name="ISME J.">
        <title>RNA-seq reveals cooperative metabolic interactions between two termite-gut spirochete species in co-culture.</title>
        <authorList>
            <person name="Rosenthal A.Z."/>
            <person name="Matson E.G."/>
            <person name="Eldar A."/>
            <person name="Leadbetter J.R."/>
        </authorList>
    </citation>
    <scope>NUCLEOTIDE SEQUENCE [LARGE SCALE GENOMIC DNA]</scope>
    <source>
        <strain evidence="3">ATCC BAA-888 / DSM 13862 / ZAS-9</strain>
    </source>
</reference>
<proteinExistence type="predicted"/>
<dbReference type="Gene3D" id="1.10.1760.20">
    <property type="match status" value="1"/>
</dbReference>
<dbReference type="Proteomes" id="UP000009222">
    <property type="component" value="Chromosome"/>
</dbReference>
<feature type="transmembrane region" description="Helical" evidence="1">
    <location>
        <begin position="169"/>
        <end position="194"/>
    </location>
</feature>
<dbReference type="EMBL" id="CP001841">
    <property type="protein sequence ID" value="AEF82057.1"/>
    <property type="molecule type" value="Genomic_DNA"/>
</dbReference>
<dbReference type="KEGG" id="taz:TREAZ_0421"/>
<feature type="transmembrane region" description="Helical" evidence="1">
    <location>
        <begin position="115"/>
        <end position="135"/>
    </location>
</feature>
<keyword evidence="3" id="KW-1185">Reference proteome</keyword>
<feature type="transmembrane region" description="Helical" evidence="1">
    <location>
        <begin position="239"/>
        <end position="257"/>
    </location>
</feature>
<feature type="transmembrane region" description="Helical" evidence="1">
    <location>
        <begin position="74"/>
        <end position="95"/>
    </location>
</feature>
<dbReference type="STRING" id="545695.TREAZ_0421"/>
<organism evidence="2 3">
    <name type="scientific">Leadbettera azotonutricia (strain ATCC BAA-888 / DSM 13862 / ZAS-9)</name>
    <name type="common">Treponema azotonutricium</name>
    <dbReference type="NCBI Taxonomy" id="545695"/>
    <lineage>
        <taxon>Bacteria</taxon>
        <taxon>Pseudomonadati</taxon>
        <taxon>Spirochaetota</taxon>
        <taxon>Spirochaetia</taxon>
        <taxon>Spirochaetales</taxon>
        <taxon>Breznakiellaceae</taxon>
        <taxon>Leadbettera</taxon>
    </lineage>
</organism>
<gene>
    <name evidence="2" type="ordered locus">TREAZ_0421</name>
</gene>
<dbReference type="HOGENOM" id="CLU_092081_0_0_12"/>
<dbReference type="AlphaFoldDB" id="F5YCV3"/>
<keyword evidence="1" id="KW-0472">Membrane</keyword>
<dbReference type="eggNOG" id="ENOG502ZYAS">
    <property type="taxonomic scope" value="Bacteria"/>
</dbReference>
<protein>
    <submittedName>
        <fullName evidence="2">Uncharacterized protein</fullName>
    </submittedName>
</protein>
<feature type="transmembrane region" description="Helical" evidence="1">
    <location>
        <begin position="47"/>
        <end position="67"/>
    </location>
</feature>
<accession>F5YCV3</accession>
<keyword evidence="1" id="KW-1133">Transmembrane helix</keyword>
<evidence type="ECO:0000256" key="1">
    <source>
        <dbReference type="SAM" id="Phobius"/>
    </source>
</evidence>
<dbReference type="RefSeq" id="WP_015711524.1">
    <property type="nucleotide sequence ID" value="NC_015577.1"/>
</dbReference>
<dbReference type="InParanoid" id="F5YCV3"/>
<evidence type="ECO:0000313" key="2">
    <source>
        <dbReference type="EMBL" id="AEF82057.1"/>
    </source>
</evidence>
<sequence>MNRIPKATGFPALSYYNRKLDKRAIKVFNTDMLTDSVSGHRTKNPPVLFFVSIAGALLNVLVGHFLRNLLGIPLYLDTALTMTVTFYGGVFWGVLTGALTNLIMQSIFFYGFPHYLYALCNIAVALVTAVFIRWFPQELHIDGAEKPLPQGHRPSQWQSQWLQDLMGRAIVLVILSFALCLVISVLGGLCALIIKGFDPQVHDPIDPELNFRLALVRRNLPGIVVEIGSRIPVNLLDRLISSFAGYGLAALLACIGARQPMNDR</sequence>
<keyword evidence="1" id="KW-0812">Transmembrane</keyword>
<name>F5YCV3_LEAAZ</name>
<dbReference type="OrthoDB" id="359417at2"/>